<proteinExistence type="predicted"/>
<dbReference type="CDD" id="cd00180">
    <property type="entry name" value="PKc"/>
    <property type="match status" value="1"/>
</dbReference>
<keyword evidence="2" id="KW-0547">Nucleotide-binding</keyword>
<sequence>MNASTKYSTVNLINHTELLPTNGENIILGEGSYGRCLLRQYTRFDIKVVEKQSMMQDTTEIMKEAHFMQALAHKSIPTIIGVQLQKQPISLIMEFKGEDNTSVTISKLLPCQKNCATIQNVQSSLITNDWLIISHDLTEALSHSHTKGFLHCDLKANNVLVSNKHGYIIDFGKACESSFPPAKKYSICYPHIAPEVLNGSPCSKAGDIFPLGKILFKVGVKQNIPLLVSMAQECLDASPVRRPTTTGIMATLASIISH</sequence>
<dbReference type="InterPro" id="IPR008271">
    <property type="entry name" value="Ser/Thr_kinase_AS"/>
</dbReference>
<dbReference type="Gene3D" id="3.30.200.20">
    <property type="entry name" value="Phosphorylase Kinase, domain 1"/>
    <property type="match status" value="1"/>
</dbReference>
<evidence type="ECO:0000256" key="1">
    <source>
        <dbReference type="ARBA" id="ARBA00022679"/>
    </source>
</evidence>
<evidence type="ECO:0000313" key="7">
    <source>
        <dbReference type="Proteomes" id="UP001159428"/>
    </source>
</evidence>
<dbReference type="PANTHER" id="PTHR44329:SF288">
    <property type="entry name" value="MITOGEN-ACTIVATED PROTEIN KINASE KINASE KINASE 20"/>
    <property type="match status" value="1"/>
</dbReference>
<dbReference type="PROSITE" id="PS50011">
    <property type="entry name" value="PROTEIN_KINASE_DOM"/>
    <property type="match status" value="1"/>
</dbReference>
<evidence type="ECO:0000313" key="6">
    <source>
        <dbReference type="EMBL" id="CAH3166756.1"/>
    </source>
</evidence>
<organism evidence="6 7">
    <name type="scientific">Pocillopora meandrina</name>
    <dbReference type="NCBI Taxonomy" id="46732"/>
    <lineage>
        <taxon>Eukaryota</taxon>
        <taxon>Metazoa</taxon>
        <taxon>Cnidaria</taxon>
        <taxon>Anthozoa</taxon>
        <taxon>Hexacorallia</taxon>
        <taxon>Scleractinia</taxon>
        <taxon>Astrocoeniina</taxon>
        <taxon>Pocilloporidae</taxon>
        <taxon>Pocillopora</taxon>
    </lineage>
</organism>
<accession>A0AAU9Y557</accession>
<evidence type="ECO:0000256" key="4">
    <source>
        <dbReference type="ARBA" id="ARBA00022840"/>
    </source>
</evidence>
<evidence type="ECO:0000256" key="2">
    <source>
        <dbReference type="ARBA" id="ARBA00022741"/>
    </source>
</evidence>
<dbReference type="PANTHER" id="PTHR44329">
    <property type="entry name" value="SERINE/THREONINE-PROTEIN KINASE TNNI3K-RELATED"/>
    <property type="match status" value="1"/>
</dbReference>
<dbReference type="SMART" id="SM00220">
    <property type="entry name" value="S_TKc"/>
    <property type="match status" value="1"/>
</dbReference>
<protein>
    <recommendedName>
        <fullName evidence="5">Protein kinase domain-containing protein</fullName>
    </recommendedName>
</protein>
<dbReference type="Proteomes" id="UP001159428">
    <property type="component" value="Unassembled WGS sequence"/>
</dbReference>
<feature type="domain" description="Protein kinase" evidence="5">
    <location>
        <begin position="22"/>
        <end position="258"/>
    </location>
</feature>
<dbReference type="InterPro" id="IPR011009">
    <property type="entry name" value="Kinase-like_dom_sf"/>
</dbReference>
<evidence type="ECO:0000256" key="3">
    <source>
        <dbReference type="ARBA" id="ARBA00022777"/>
    </source>
</evidence>
<dbReference type="GO" id="GO:0005524">
    <property type="term" value="F:ATP binding"/>
    <property type="evidence" value="ECO:0007669"/>
    <property type="project" value="UniProtKB-KW"/>
</dbReference>
<comment type="caution">
    <text evidence="6">The sequence shown here is derived from an EMBL/GenBank/DDBJ whole genome shotgun (WGS) entry which is preliminary data.</text>
</comment>
<dbReference type="Gene3D" id="1.10.510.10">
    <property type="entry name" value="Transferase(Phosphotransferase) domain 1"/>
    <property type="match status" value="1"/>
</dbReference>
<dbReference type="GO" id="GO:0004674">
    <property type="term" value="F:protein serine/threonine kinase activity"/>
    <property type="evidence" value="ECO:0007669"/>
    <property type="project" value="TreeGrafter"/>
</dbReference>
<keyword evidence="3" id="KW-0418">Kinase</keyword>
<name>A0AAU9Y557_9CNID</name>
<keyword evidence="1" id="KW-0808">Transferase</keyword>
<gene>
    <name evidence="6" type="ORF">PMEA_00006193</name>
</gene>
<dbReference type="InterPro" id="IPR000719">
    <property type="entry name" value="Prot_kinase_dom"/>
</dbReference>
<reference evidence="6 7" key="1">
    <citation type="submission" date="2022-05" db="EMBL/GenBank/DDBJ databases">
        <authorList>
            <consortium name="Genoscope - CEA"/>
            <person name="William W."/>
        </authorList>
    </citation>
    <scope>NUCLEOTIDE SEQUENCE [LARGE SCALE GENOMIC DNA]</scope>
</reference>
<dbReference type="AlphaFoldDB" id="A0AAU9Y557"/>
<dbReference type="PROSITE" id="PS00108">
    <property type="entry name" value="PROTEIN_KINASE_ST"/>
    <property type="match status" value="1"/>
</dbReference>
<evidence type="ECO:0000259" key="5">
    <source>
        <dbReference type="PROSITE" id="PS50011"/>
    </source>
</evidence>
<dbReference type="InterPro" id="IPR051681">
    <property type="entry name" value="Ser/Thr_Kinases-Pseudokinases"/>
</dbReference>
<dbReference type="SUPFAM" id="SSF56112">
    <property type="entry name" value="Protein kinase-like (PK-like)"/>
    <property type="match status" value="1"/>
</dbReference>
<keyword evidence="4" id="KW-0067">ATP-binding</keyword>
<dbReference type="EMBL" id="CALNXJ010000142">
    <property type="protein sequence ID" value="CAH3166756.1"/>
    <property type="molecule type" value="Genomic_DNA"/>
</dbReference>
<dbReference type="Pfam" id="PF00069">
    <property type="entry name" value="Pkinase"/>
    <property type="match status" value="1"/>
</dbReference>
<keyword evidence="7" id="KW-1185">Reference proteome</keyword>